<protein>
    <submittedName>
        <fullName evidence="2">Uncharacterized protein</fullName>
    </submittedName>
</protein>
<dbReference type="OrthoDB" id="4094935at2759"/>
<sequence length="494" mass="56565">MDQSNKFVTNTPLPSIEQFQLDFILNDVLRNESDQVINDLLKVTSNYQNDLRKEIKYKLSIEQRIQFKNIEIAKLSKNLNQLIQSRNKKLSKALLNYNNDDEIEVNQLLKHTIESSNKIKDIITRLKNIEKRKCKESIVVTKRELYPNLYKLVNLQTESHGEQNSEVNKDVIVNEEINNDAIMKEEVNKDQIVDEQLPTTEIDEIQDQNGLNISSSIPIQDQNELNIGSSTPNQKRKEVSNLDQSTPIQEAPTSMDPIEFETFMASTIAKYRERQQEESESESESNPQTNPLNLLYSQLIITPIKSYPFSNLLSIKSTATVDESSQISHYKKLRINGAPITSESFKKKEDLSEIIDNLKIIDDDEVWNSSGLNTENSSSNSSDSVSENEIDQYYSNLEMNLKRKRKLEGKDLSPTPKHKPSHHILKPKRSILKTKQQKTLNKPAIINHDHHEITPLSAVNNAYGSKTVNVLSEFTVSGIITNEEEPINILKKYS</sequence>
<accession>A0A9W4U0B2</accession>
<comment type="caution">
    <text evidence="2">The sequence shown here is derived from an EMBL/GenBank/DDBJ whole genome shotgun (WGS) entry which is preliminary data.</text>
</comment>
<feature type="compositionally biased region" description="Polar residues" evidence="1">
    <location>
        <begin position="241"/>
        <end position="252"/>
    </location>
</feature>
<keyword evidence="3" id="KW-1185">Reference proteome</keyword>
<dbReference type="Proteomes" id="UP001152885">
    <property type="component" value="Unassembled WGS sequence"/>
</dbReference>
<evidence type="ECO:0000256" key="1">
    <source>
        <dbReference type="SAM" id="MobiDB-lite"/>
    </source>
</evidence>
<dbReference type="AlphaFoldDB" id="A0A9W4U0B2"/>
<dbReference type="EMBL" id="CANTUO010000003">
    <property type="protein sequence ID" value="CAI5759054.1"/>
    <property type="molecule type" value="Genomic_DNA"/>
</dbReference>
<reference evidence="2" key="1">
    <citation type="submission" date="2022-12" db="EMBL/GenBank/DDBJ databases">
        <authorList>
            <person name="Brejova B."/>
        </authorList>
    </citation>
    <scope>NUCLEOTIDE SEQUENCE</scope>
</reference>
<evidence type="ECO:0000313" key="3">
    <source>
        <dbReference type="Proteomes" id="UP001152885"/>
    </source>
</evidence>
<proteinExistence type="predicted"/>
<feature type="compositionally biased region" description="Polar residues" evidence="1">
    <location>
        <begin position="214"/>
        <end position="233"/>
    </location>
</feature>
<feature type="region of interest" description="Disordered" evidence="1">
    <location>
        <begin position="409"/>
        <end position="431"/>
    </location>
</feature>
<evidence type="ECO:0000313" key="2">
    <source>
        <dbReference type="EMBL" id="CAI5759054.1"/>
    </source>
</evidence>
<feature type="region of interest" description="Disordered" evidence="1">
    <location>
        <begin position="214"/>
        <end position="252"/>
    </location>
</feature>
<name>A0A9W4U0B2_9ASCO</name>
<organism evidence="2 3">
    <name type="scientific">Candida verbasci</name>
    <dbReference type="NCBI Taxonomy" id="1227364"/>
    <lineage>
        <taxon>Eukaryota</taxon>
        <taxon>Fungi</taxon>
        <taxon>Dikarya</taxon>
        <taxon>Ascomycota</taxon>
        <taxon>Saccharomycotina</taxon>
        <taxon>Pichiomycetes</taxon>
        <taxon>Debaryomycetaceae</taxon>
        <taxon>Candida/Lodderomyces clade</taxon>
        <taxon>Candida</taxon>
    </lineage>
</organism>
<gene>
    <name evidence="2" type="ORF">CANVERA_P3563</name>
</gene>
<feature type="region of interest" description="Disordered" evidence="1">
    <location>
        <begin position="271"/>
        <end position="290"/>
    </location>
</feature>
<feature type="compositionally biased region" description="Basic residues" evidence="1">
    <location>
        <begin position="416"/>
        <end position="431"/>
    </location>
</feature>